<dbReference type="Proteomes" id="UP000712600">
    <property type="component" value="Unassembled WGS sequence"/>
</dbReference>
<protein>
    <recommendedName>
        <fullName evidence="1">F-box protein At3g26010-like beta-propeller domain-containing protein</fullName>
    </recommendedName>
</protein>
<organism evidence="2 3">
    <name type="scientific">Brassica cretica</name>
    <name type="common">Mustard</name>
    <dbReference type="NCBI Taxonomy" id="69181"/>
    <lineage>
        <taxon>Eukaryota</taxon>
        <taxon>Viridiplantae</taxon>
        <taxon>Streptophyta</taxon>
        <taxon>Embryophyta</taxon>
        <taxon>Tracheophyta</taxon>
        <taxon>Spermatophyta</taxon>
        <taxon>Magnoliopsida</taxon>
        <taxon>eudicotyledons</taxon>
        <taxon>Gunneridae</taxon>
        <taxon>Pentapetalae</taxon>
        <taxon>rosids</taxon>
        <taxon>malvids</taxon>
        <taxon>Brassicales</taxon>
        <taxon>Brassicaceae</taxon>
        <taxon>Brassiceae</taxon>
        <taxon>Brassica</taxon>
    </lineage>
</organism>
<dbReference type="InterPro" id="IPR056592">
    <property type="entry name" value="Beta-prop_At3g26010-like"/>
</dbReference>
<evidence type="ECO:0000259" key="1">
    <source>
        <dbReference type="Pfam" id="PF24750"/>
    </source>
</evidence>
<reference evidence="2" key="1">
    <citation type="submission" date="2019-12" db="EMBL/GenBank/DDBJ databases">
        <title>Genome sequencing and annotation of Brassica cretica.</title>
        <authorList>
            <person name="Studholme D.J."/>
            <person name="Sarris P."/>
        </authorList>
    </citation>
    <scope>NUCLEOTIDE SEQUENCE</scope>
    <source>
        <strain evidence="2">PFS-109/04</strain>
        <tissue evidence="2">Leaf</tissue>
    </source>
</reference>
<evidence type="ECO:0000313" key="3">
    <source>
        <dbReference type="Proteomes" id="UP000712600"/>
    </source>
</evidence>
<comment type="caution">
    <text evidence="2">The sequence shown here is derived from an EMBL/GenBank/DDBJ whole genome shotgun (WGS) entry which is preliminary data.</text>
</comment>
<dbReference type="AlphaFoldDB" id="A0A8S9Q2H2"/>
<sequence>MCILLRQGHGLSKTLRSPSPLQRAGLNRPLNLNGLLYVWEKRLDDYSGPGALVSHDFYGEQDDDQCRVRRCLSSSGGDVIYVDRRLKVWKLKSDNNSDGEWWQLTREEINMASVGFDVNCFPLEVNPTRLILILSIYGVVNTAAWYLIDQIRVKRVNSQRKTIDINADKALVDFLTCQLPPFSIRVVVTLQLPNLQSLIQYFKIDNIST</sequence>
<gene>
    <name evidence="2" type="ORF">F2Q69_00046628</name>
</gene>
<dbReference type="EMBL" id="QGKX02001347">
    <property type="protein sequence ID" value="KAF3526060.1"/>
    <property type="molecule type" value="Genomic_DNA"/>
</dbReference>
<feature type="domain" description="F-box protein At3g26010-like beta-propeller" evidence="1">
    <location>
        <begin position="12"/>
        <end position="129"/>
    </location>
</feature>
<accession>A0A8S9Q2H2</accession>
<evidence type="ECO:0000313" key="2">
    <source>
        <dbReference type="EMBL" id="KAF3526060.1"/>
    </source>
</evidence>
<dbReference type="Pfam" id="PF24750">
    <property type="entry name" value="b-prop_At3g26010-like"/>
    <property type="match status" value="1"/>
</dbReference>
<proteinExistence type="predicted"/>
<name>A0A8S9Q2H2_BRACR</name>